<gene>
    <name evidence="1" type="ORF">CLOSTHATH_03473</name>
</gene>
<evidence type="ECO:0000313" key="1">
    <source>
        <dbReference type="EMBL" id="EFC98319.1"/>
    </source>
</evidence>
<evidence type="ECO:0000313" key="2">
    <source>
        <dbReference type="Proteomes" id="UP000004968"/>
    </source>
</evidence>
<dbReference type="AlphaFoldDB" id="D3AIN3"/>
<sequence>MRPLNKEVLEQYIDACELIKETEADIRRVKKQRKTIVQDRVRGSMSEFPYAAQSFNIHGMVYAAAREPGELAVYERLLEERKAKAEEIKVQVEAWLNTVPQRMQRIIKYKIFEGNTWAETASRIGRKATPDGIRKEYENFMKTA</sequence>
<dbReference type="EMBL" id="ACIO01000283">
    <property type="protein sequence ID" value="EFC98319.1"/>
    <property type="molecule type" value="Genomic_DNA"/>
</dbReference>
<organism evidence="1 2">
    <name type="scientific">Hungatella hathewayi DSM 13479</name>
    <dbReference type="NCBI Taxonomy" id="566550"/>
    <lineage>
        <taxon>Bacteria</taxon>
        <taxon>Bacillati</taxon>
        <taxon>Bacillota</taxon>
        <taxon>Clostridia</taxon>
        <taxon>Lachnospirales</taxon>
        <taxon>Lachnospiraceae</taxon>
        <taxon>Hungatella</taxon>
    </lineage>
</organism>
<name>D3AIN3_9FIRM</name>
<accession>D3AIN3</accession>
<comment type="caution">
    <text evidence="1">The sequence shown here is derived from an EMBL/GenBank/DDBJ whole genome shotgun (WGS) entry which is preliminary data.</text>
</comment>
<protein>
    <recommendedName>
        <fullName evidence="3">RNA polymerase subunit sigma-70</fullName>
    </recommendedName>
</protein>
<dbReference type="Proteomes" id="UP000004968">
    <property type="component" value="Unassembled WGS sequence"/>
</dbReference>
<proteinExistence type="predicted"/>
<evidence type="ECO:0008006" key="3">
    <source>
        <dbReference type="Google" id="ProtNLM"/>
    </source>
</evidence>
<reference evidence="1 2" key="1">
    <citation type="submission" date="2010-01" db="EMBL/GenBank/DDBJ databases">
        <authorList>
            <person name="Weinstock G."/>
            <person name="Sodergren E."/>
            <person name="Clifton S."/>
            <person name="Fulton L."/>
            <person name="Fulton B."/>
            <person name="Courtney L."/>
            <person name="Fronick C."/>
            <person name="Harrison M."/>
            <person name="Strong C."/>
            <person name="Farmer C."/>
            <person name="Delahaunty K."/>
            <person name="Markovic C."/>
            <person name="Hall O."/>
            <person name="Minx P."/>
            <person name="Tomlinson C."/>
            <person name="Mitreva M."/>
            <person name="Nelson J."/>
            <person name="Hou S."/>
            <person name="Wollam A."/>
            <person name="Pepin K.H."/>
            <person name="Johnson M."/>
            <person name="Bhonagiri V."/>
            <person name="Nash W.E."/>
            <person name="Warren W."/>
            <person name="Chinwalla A."/>
            <person name="Mardis E.R."/>
            <person name="Wilson R.K."/>
        </authorList>
    </citation>
    <scope>NUCLEOTIDE SEQUENCE [LARGE SCALE GENOMIC DNA]</scope>
    <source>
        <strain evidence="1 2">DSM 13479</strain>
    </source>
</reference>
<dbReference type="HOGENOM" id="CLU_1821998_0_0_9"/>